<dbReference type="GO" id="GO:0022857">
    <property type="term" value="F:transmembrane transporter activity"/>
    <property type="evidence" value="ECO:0007669"/>
    <property type="project" value="InterPro"/>
</dbReference>
<evidence type="ECO:0000256" key="2">
    <source>
        <dbReference type="ARBA" id="ARBA00022448"/>
    </source>
</evidence>
<keyword evidence="5 7" id="KW-1133">Transmembrane helix</keyword>
<feature type="transmembrane region" description="Helical" evidence="7">
    <location>
        <begin position="43"/>
        <end position="62"/>
    </location>
</feature>
<evidence type="ECO:0000256" key="3">
    <source>
        <dbReference type="ARBA" id="ARBA00022475"/>
    </source>
</evidence>
<dbReference type="OrthoDB" id="7375466at2"/>
<keyword evidence="10" id="KW-1185">Reference proteome</keyword>
<evidence type="ECO:0000256" key="5">
    <source>
        <dbReference type="ARBA" id="ARBA00022989"/>
    </source>
</evidence>
<feature type="transmembrane region" description="Helical" evidence="7">
    <location>
        <begin position="132"/>
        <end position="155"/>
    </location>
</feature>
<keyword evidence="3" id="KW-1003">Cell membrane</keyword>
<dbReference type="RefSeq" id="WP_142104751.1">
    <property type="nucleotide sequence ID" value="NZ_VFPH01000002.1"/>
</dbReference>
<evidence type="ECO:0000256" key="4">
    <source>
        <dbReference type="ARBA" id="ARBA00022692"/>
    </source>
</evidence>
<dbReference type="InterPro" id="IPR020846">
    <property type="entry name" value="MFS_dom"/>
</dbReference>
<name>A0A543FW21_9PSEU</name>
<feature type="transmembrane region" description="Helical" evidence="7">
    <location>
        <begin position="193"/>
        <end position="213"/>
    </location>
</feature>
<feature type="domain" description="Major facilitator superfamily (MFS) profile" evidence="8">
    <location>
        <begin position="7"/>
        <end position="450"/>
    </location>
</feature>
<feature type="transmembrane region" description="Helical" evidence="7">
    <location>
        <begin position="261"/>
        <end position="282"/>
    </location>
</feature>
<dbReference type="EMBL" id="VFPH01000002">
    <property type="protein sequence ID" value="TQM38023.1"/>
    <property type="molecule type" value="Genomic_DNA"/>
</dbReference>
<comment type="subcellular location">
    <subcellularLocation>
        <location evidence="1">Cell membrane</location>
        <topology evidence="1">Multi-pass membrane protein</topology>
    </subcellularLocation>
</comment>
<dbReference type="InterPro" id="IPR011701">
    <property type="entry name" value="MFS"/>
</dbReference>
<dbReference type="Gene3D" id="1.20.1250.20">
    <property type="entry name" value="MFS general substrate transporter like domains"/>
    <property type="match status" value="1"/>
</dbReference>
<dbReference type="Proteomes" id="UP000319818">
    <property type="component" value="Unassembled WGS sequence"/>
</dbReference>
<keyword evidence="4 7" id="KW-0812">Transmembrane</keyword>
<protein>
    <submittedName>
        <fullName evidence="9">EmrB/QacA subfamily drug resistance transporter</fullName>
    </submittedName>
</protein>
<evidence type="ECO:0000256" key="7">
    <source>
        <dbReference type="SAM" id="Phobius"/>
    </source>
</evidence>
<feature type="transmembrane region" description="Helical" evidence="7">
    <location>
        <begin position="426"/>
        <end position="446"/>
    </location>
</feature>
<comment type="caution">
    <text evidence="9">The sequence shown here is derived from an EMBL/GenBank/DDBJ whole genome shotgun (WGS) entry which is preliminary data.</text>
</comment>
<dbReference type="PANTHER" id="PTHR42718">
    <property type="entry name" value="MAJOR FACILITATOR SUPERFAMILY MULTIDRUG TRANSPORTER MFSC"/>
    <property type="match status" value="1"/>
</dbReference>
<feature type="transmembrane region" description="Helical" evidence="7">
    <location>
        <begin position="161"/>
        <end position="181"/>
    </location>
</feature>
<feature type="transmembrane region" description="Helical" evidence="7">
    <location>
        <begin position="106"/>
        <end position="125"/>
    </location>
</feature>
<evidence type="ECO:0000259" key="8">
    <source>
        <dbReference type="PROSITE" id="PS50850"/>
    </source>
</evidence>
<sequence length="469" mass="46351">MDRRWLMLTLLAFAQFTLIVDITVVQVALPSIGADLALGREALTWVVTTYTLVFGGLMILGGRLADVVGARRTLLTGLAVFTVASLVCGLAASGGVLIGARAAQGVGAALLSPAALAVITTAFHGNDRSRALGVWAAIGGAGAAAGVLLSGLLTAGPGWQWVFWVNVPVGVVVLALVPGLVRPDATARARQRVDVPGALAVTAATALLIYGVVHAGDAGWGAPLTLGALLAAVVGYAVFVGIESRVATPLMRPATLARRPVVSGTLLMLVATGLMLGLFFLTSLYLQHVRGLDALATGLLFLPVALAITGGAQLGAHLIGRVGGRPVAVGGLLLTALGAAVLIQAPAVDGVLVAVLPGFVLAAFGIGPVFVAATTTTLANVPSDEAGVASGVVNTFHELGGSIGVALVSTVAAASISGTGTSGFTSGYLACAVVAAVAAVVALGLVPGGKPHAVAGHGHGHGHGVAQGH</sequence>
<reference evidence="9 10" key="1">
    <citation type="submission" date="2019-06" db="EMBL/GenBank/DDBJ databases">
        <title>Sequencing the genomes of 1000 actinobacteria strains.</title>
        <authorList>
            <person name="Klenk H.-P."/>
        </authorList>
    </citation>
    <scope>NUCLEOTIDE SEQUENCE [LARGE SCALE GENOMIC DNA]</scope>
    <source>
        <strain evidence="9 10">DSM 45511</strain>
    </source>
</reference>
<organism evidence="9 10">
    <name type="scientific">Pseudonocardia cypriaca</name>
    <dbReference type="NCBI Taxonomy" id="882449"/>
    <lineage>
        <taxon>Bacteria</taxon>
        <taxon>Bacillati</taxon>
        <taxon>Actinomycetota</taxon>
        <taxon>Actinomycetes</taxon>
        <taxon>Pseudonocardiales</taxon>
        <taxon>Pseudonocardiaceae</taxon>
        <taxon>Pseudonocardia</taxon>
    </lineage>
</organism>
<evidence type="ECO:0000313" key="9">
    <source>
        <dbReference type="EMBL" id="TQM38023.1"/>
    </source>
</evidence>
<dbReference type="AlphaFoldDB" id="A0A543FW21"/>
<proteinExistence type="predicted"/>
<evidence type="ECO:0000256" key="6">
    <source>
        <dbReference type="ARBA" id="ARBA00023136"/>
    </source>
</evidence>
<accession>A0A543FW21</accession>
<evidence type="ECO:0000256" key="1">
    <source>
        <dbReference type="ARBA" id="ARBA00004651"/>
    </source>
</evidence>
<dbReference type="Pfam" id="PF07690">
    <property type="entry name" value="MFS_1"/>
    <property type="match status" value="1"/>
</dbReference>
<dbReference type="GO" id="GO:0005886">
    <property type="term" value="C:plasma membrane"/>
    <property type="evidence" value="ECO:0007669"/>
    <property type="project" value="UniProtKB-SubCell"/>
</dbReference>
<feature type="transmembrane region" description="Helical" evidence="7">
    <location>
        <begin position="74"/>
        <end position="100"/>
    </location>
</feature>
<evidence type="ECO:0000313" key="10">
    <source>
        <dbReference type="Proteomes" id="UP000319818"/>
    </source>
</evidence>
<gene>
    <name evidence="9" type="ORF">FB388_5247</name>
</gene>
<keyword evidence="6 7" id="KW-0472">Membrane</keyword>
<dbReference type="Gene3D" id="1.20.1720.10">
    <property type="entry name" value="Multidrug resistance protein D"/>
    <property type="match status" value="1"/>
</dbReference>
<feature type="transmembrane region" description="Helical" evidence="7">
    <location>
        <begin position="294"/>
        <end position="315"/>
    </location>
</feature>
<dbReference type="InterPro" id="IPR036259">
    <property type="entry name" value="MFS_trans_sf"/>
</dbReference>
<dbReference type="CDD" id="cd17321">
    <property type="entry name" value="MFS_MMR_MDR_like"/>
    <property type="match status" value="1"/>
</dbReference>
<feature type="transmembrane region" description="Helical" evidence="7">
    <location>
        <begin position="327"/>
        <end position="345"/>
    </location>
</feature>
<dbReference type="SUPFAM" id="SSF103473">
    <property type="entry name" value="MFS general substrate transporter"/>
    <property type="match status" value="2"/>
</dbReference>
<feature type="transmembrane region" description="Helical" evidence="7">
    <location>
        <begin position="219"/>
        <end position="240"/>
    </location>
</feature>
<dbReference type="PANTHER" id="PTHR42718:SF46">
    <property type="entry name" value="BLR6921 PROTEIN"/>
    <property type="match status" value="1"/>
</dbReference>
<feature type="transmembrane region" description="Helical" evidence="7">
    <location>
        <begin position="399"/>
        <end position="420"/>
    </location>
</feature>
<feature type="transmembrane region" description="Helical" evidence="7">
    <location>
        <begin position="351"/>
        <end position="378"/>
    </location>
</feature>
<dbReference type="PROSITE" id="PS50850">
    <property type="entry name" value="MFS"/>
    <property type="match status" value="1"/>
</dbReference>
<keyword evidence="2" id="KW-0813">Transport</keyword>